<dbReference type="EMBL" id="FMZH01000005">
    <property type="protein sequence ID" value="SDD39583.1"/>
    <property type="molecule type" value="Genomic_DNA"/>
</dbReference>
<dbReference type="Proteomes" id="UP000199455">
    <property type="component" value="Unassembled WGS sequence"/>
</dbReference>
<sequence>MFEKRNLISKWWLKYTDKSAYKIYKWELKNYHQQQFNNLFTSGNRLNSLPKIKSILTETDTLNVNHSGNAGDVIYALPTLKKLHELTGAKLNLYLRLNQPLILSSTLSHPLGNVMLNQKMVNLLLPLLEKQPYINLIEPYTNQHIHIDLDVFRAGVFPLDRGNIARWCGYITGVNADLWLPWLSVTPRQEFNQTILLARSGRYQNVNLDFSFLAQYKNVKFIGVASEYEEMKKQIPDLAWCEVKNFLELAETIAGCKLFIGNQSFPFSVAEGLKVQRILELSTDIINVVPEGKGGYDILFQDHFESLVSDLSR</sequence>
<reference evidence="2" key="1">
    <citation type="submission" date="2016-10" db="EMBL/GenBank/DDBJ databases">
        <authorList>
            <person name="Varghese N."/>
            <person name="Submissions S."/>
        </authorList>
    </citation>
    <scope>NUCLEOTIDE SEQUENCE [LARGE SCALE GENOMIC DNA]</scope>
    <source>
        <strain evidence="2">DSM 18609</strain>
    </source>
</reference>
<keyword evidence="2" id="KW-1185">Reference proteome</keyword>
<name>A0A1G6UE46_9SPHI</name>
<gene>
    <name evidence="1" type="ORF">SAMN04488024_105322</name>
</gene>
<proteinExistence type="predicted"/>
<evidence type="ECO:0000313" key="2">
    <source>
        <dbReference type="Proteomes" id="UP000199455"/>
    </source>
</evidence>
<dbReference type="STRING" id="390242.SAMN04488024_105322"/>
<dbReference type="AlphaFoldDB" id="A0A1G6UE46"/>
<evidence type="ECO:0000313" key="1">
    <source>
        <dbReference type="EMBL" id="SDD39583.1"/>
    </source>
</evidence>
<accession>A0A1G6UE46</accession>
<protein>
    <submittedName>
        <fullName evidence="1">Uncharacterized protein</fullName>
    </submittedName>
</protein>
<dbReference type="RefSeq" id="WP_090769345.1">
    <property type="nucleotide sequence ID" value="NZ_FMZH01000005.1"/>
</dbReference>
<organism evidence="1 2">
    <name type="scientific">Pedobacter soli</name>
    <dbReference type="NCBI Taxonomy" id="390242"/>
    <lineage>
        <taxon>Bacteria</taxon>
        <taxon>Pseudomonadati</taxon>
        <taxon>Bacteroidota</taxon>
        <taxon>Sphingobacteriia</taxon>
        <taxon>Sphingobacteriales</taxon>
        <taxon>Sphingobacteriaceae</taxon>
        <taxon>Pedobacter</taxon>
    </lineage>
</organism>